<keyword evidence="2" id="KW-1185">Reference proteome</keyword>
<dbReference type="Proteomes" id="UP001454036">
    <property type="component" value="Unassembled WGS sequence"/>
</dbReference>
<name>A0AAV3QAV2_LITER</name>
<evidence type="ECO:0000313" key="2">
    <source>
        <dbReference type="Proteomes" id="UP001454036"/>
    </source>
</evidence>
<protein>
    <submittedName>
        <fullName evidence="1">Uncharacterized protein</fullName>
    </submittedName>
</protein>
<comment type="caution">
    <text evidence="1">The sequence shown here is derived from an EMBL/GenBank/DDBJ whole genome shotgun (WGS) entry which is preliminary data.</text>
</comment>
<sequence>MEDGSVFCKCEDGWTCTITKTDPTKAGKPFSDCAGGCSCDKKNESEGQPSEAKQVVVEGYAGSKAYCKCPEGFSCTISKIGDPTKQFFHCGEGCICVIEENNAFKAITSA</sequence>
<gene>
    <name evidence="1" type="ORF">LIER_17197</name>
</gene>
<accession>A0AAV3QAV2</accession>
<proteinExistence type="predicted"/>
<evidence type="ECO:0000313" key="1">
    <source>
        <dbReference type="EMBL" id="GAA0160703.1"/>
    </source>
</evidence>
<organism evidence="1 2">
    <name type="scientific">Lithospermum erythrorhizon</name>
    <name type="common">Purple gromwell</name>
    <name type="synonym">Lithospermum officinale var. erythrorhizon</name>
    <dbReference type="NCBI Taxonomy" id="34254"/>
    <lineage>
        <taxon>Eukaryota</taxon>
        <taxon>Viridiplantae</taxon>
        <taxon>Streptophyta</taxon>
        <taxon>Embryophyta</taxon>
        <taxon>Tracheophyta</taxon>
        <taxon>Spermatophyta</taxon>
        <taxon>Magnoliopsida</taxon>
        <taxon>eudicotyledons</taxon>
        <taxon>Gunneridae</taxon>
        <taxon>Pentapetalae</taxon>
        <taxon>asterids</taxon>
        <taxon>lamiids</taxon>
        <taxon>Boraginales</taxon>
        <taxon>Boraginaceae</taxon>
        <taxon>Boraginoideae</taxon>
        <taxon>Lithospermeae</taxon>
        <taxon>Lithospermum</taxon>
    </lineage>
</organism>
<dbReference type="EMBL" id="BAABME010003964">
    <property type="protein sequence ID" value="GAA0160703.1"/>
    <property type="molecule type" value="Genomic_DNA"/>
</dbReference>
<reference evidence="1 2" key="1">
    <citation type="submission" date="2024-01" db="EMBL/GenBank/DDBJ databases">
        <title>The complete chloroplast genome sequence of Lithospermum erythrorhizon: insights into the phylogenetic relationship among Boraginaceae species and the maternal lineages of purple gromwells.</title>
        <authorList>
            <person name="Okada T."/>
            <person name="Watanabe K."/>
        </authorList>
    </citation>
    <scope>NUCLEOTIDE SEQUENCE [LARGE SCALE GENOMIC DNA]</scope>
</reference>
<dbReference type="AlphaFoldDB" id="A0AAV3QAV2"/>